<gene>
    <name evidence="2" type="ORF">SAMN05421827_12045</name>
</gene>
<dbReference type="OrthoDB" id="679284at2"/>
<dbReference type="InterPro" id="IPR034660">
    <property type="entry name" value="DinB/YfiT-like"/>
</dbReference>
<dbReference type="InterPro" id="IPR024775">
    <property type="entry name" value="DinB-like"/>
</dbReference>
<dbReference type="Gene3D" id="1.20.120.450">
    <property type="entry name" value="dinb family like domain"/>
    <property type="match status" value="1"/>
</dbReference>
<reference evidence="3" key="1">
    <citation type="submission" date="2016-10" db="EMBL/GenBank/DDBJ databases">
        <authorList>
            <person name="Varghese N."/>
            <person name="Submissions S."/>
        </authorList>
    </citation>
    <scope>NUCLEOTIDE SEQUENCE [LARGE SCALE GENOMIC DNA]</scope>
    <source>
        <strain evidence="3">DSM 17933</strain>
    </source>
</reference>
<dbReference type="RefSeq" id="WP_090503101.1">
    <property type="nucleotide sequence ID" value="NZ_FNCH01000020.1"/>
</dbReference>
<evidence type="ECO:0000313" key="3">
    <source>
        <dbReference type="Proteomes" id="UP000199643"/>
    </source>
</evidence>
<dbReference type="SUPFAM" id="SSF109854">
    <property type="entry name" value="DinB/YfiT-like putative metalloenzymes"/>
    <property type="match status" value="1"/>
</dbReference>
<name>A0A1G8AX76_9SPHI</name>
<organism evidence="2 3">
    <name type="scientific">Pedobacter terrae</name>
    <dbReference type="NCBI Taxonomy" id="405671"/>
    <lineage>
        <taxon>Bacteria</taxon>
        <taxon>Pseudomonadati</taxon>
        <taxon>Bacteroidota</taxon>
        <taxon>Sphingobacteriia</taxon>
        <taxon>Sphingobacteriales</taxon>
        <taxon>Sphingobacteriaceae</taxon>
        <taxon>Pedobacter</taxon>
    </lineage>
</organism>
<dbReference type="AlphaFoldDB" id="A0A1G8AX76"/>
<keyword evidence="3" id="KW-1185">Reference proteome</keyword>
<dbReference type="Proteomes" id="UP000199643">
    <property type="component" value="Unassembled WGS sequence"/>
</dbReference>
<accession>A0A1G8AX76</accession>
<evidence type="ECO:0000313" key="2">
    <source>
        <dbReference type="EMBL" id="SDH25622.1"/>
    </source>
</evidence>
<evidence type="ECO:0000259" key="1">
    <source>
        <dbReference type="Pfam" id="PF12867"/>
    </source>
</evidence>
<proteinExistence type="predicted"/>
<feature type="domain" description="DinB-like" evidence="1">
    <location>
        <begin position="12"/>
        <end position="157"/>
    </location>
</feature>
<dbReference type="EMBL" id="FNCH01000020">
    <property type="protein sequence ID" value="SDH25622.1"/>
    <property type="molecule type" value="Genomic_DNA"/>
</dbReference>
<sequence>MEKVMKEAEKILSALENTLSKFDTTWINTVPFEGSWTAGQLAEHVILANSGFLQVINGPITETDRPADMMVAQIKNDLLNFNIKFRSPDEIYPQVAVYKQQELLARLKEIRNGISIAASSLDLTKTCSVFKLPVYGFLTRLEAIYFAIYHTQRHEHQLEKMYRALDTN</sequence>
<dbReference type="Pfam" id="PF12867">
    <property type="entry name" value="DinB_2"/>
    <property type="match status" value="1"/>
</dbReference>
<protein>
    <submittedName>
        <fullName evidence="2">DinB superfamily protein</fullName>
    </submittedName>
</protein>
<dbReference type="STRING" id="405671.SAMN05421827_12045"/>